<dbReference type="OrthoDB" id="45256at2759"/>
<feature type="region of interest" description="Disordered" evidence="1">
    <location>
        <begin position="265"/>
        <end position="285"/>
    </location>
</feature>
<dbReference type="EMBL" id="KE148155">
    <property type="protein sequence ID" value="EPE05786.1"/>
    <property type="molecule type" value="Genomic_DNA"/>
</dbReference>
<evidence type="ECO:0000256" key="1">
    <source>
        <dbReference type="SAM" id="MobiDB-lite"/>
    </source>
</evidence>
<evidence type="ECO:0000313" key="5">
    <source>
        <dbReference type="Proteomes" id="UP000016923"/>
    </source>
</evidence>
<accession>S3C242</accession>
<dbReference type="PANTHER" id="PTHR31811:SF0">
    <property type="entry name" value="TRNA A64-2'-O-RIBOSYLPHOSPHATE TRANSFERASE"/>
    <property type="match status" value="1"/>
</dbReference>
<dbReference type="Proteomes" id="UP000016923">
    <property type="component" value="Unassembled WGS sequence"/>
</dbReference>
<dbReference type="Pfam" id="PF04179">
    <property type="entry name" value="Init_tRNA_PT"/>
    <property type="match status" value="1"/>
</dbReference>
<keyword evidence="5" id="KW-1185">Reference proteome</keyword>
<sequence length="507" mass="54721">MPDEATADLIFASDQANHNFARVLGDLRRSHLSIAHRLRSIRRDAAFVAAVAAQYPGFALVANERCGSWYIPSTGGDAASMKTLKDGSAYFKSTDGHTGQWSFSMRRLNLHLLPLICAQSGDASPRGGGCILVDSTRRGKRMPDALSKTIPLWCCVLNRALFARSEDKASSFTPQMLKDAQTLHTPPGVVSASENSQMLARVPAFVEGLLRLGVLGPDLAAWRRKNLPNGKPLRPVWITPDMPWPDVDAMRDRFNIVLCCTSSHVPSPSDSDGHGSSGPWPSSVDDSLADGYSPDYIQGAADDTENWAHGLTPELYWAHCEELLATPEADLPELITALVKSAAASTPTDSSGTRSHPFTEIAIAPYLSAGQWTGTEAPPPLPPSSTNICQIVFVRQTTNAESWAKAPNHLEVGLGKQDKIAGRTLSIRVLCPTGRDISVGTALALLCYCFDEAGGPRTAETSPVMSAIFNKDIIRVRLGRIMTAMPHANPSRATLQSVNSFLMDLPR</sequence>
<dbReference type="AlphaFoldDB" id="S3C242"/>
<dbReference type="HOGENOM" id="CLU_027654_1_1_1"/>
<dbReference type="Pfam" id="PF17184">
    <property type="entry name" value="Rit1_C"/>
    <property type="match status" value="1"/>
</dbReference>
<proteinExistence type="predicted"/>
<evidence type="ECO:0000259" key="3">
    <source>
        <dbReference type="Pfam" id="PF17184"/>
    </source>
</evidence>
<dbReference type="InterPro" id="IPR033449">
    <property type="entry name" value="Rit1_N"/>
</dbReference>
<gene>
    <name evidence="4" type="ORF">F503_08317</name>
</gene>
<dbReference type="OMA" id="PVFWANQ"/>
<organism evidence="4 5">
    <name type="scientific">Ophiostoma piceae (strain UAMH 11346)</name>
    <name type="common">Sap stain fungus</name>
    <dbReference type="NCBI Taxonomy" id="1262450"/>
    <lineage>
        <taxon>Eukaryota</taxon>
        <taxon>Fungi</taxon>
        <taxon>Dikarya</taxon>
        <taxon>Ascomycota</taxon>
        <taxon>Pezizomycotina</taxon>
        <taxon>Sordariomycetes</taxon>
        <taxon>Sordariomycetidae</taxon>
        <taxon>Ophiostomatales</taxon>
        <taxon>Ophiostomataceae</taxon>
        <taxon>Ophiostoma</taxon>
    </lineage>
</organism>
<evidence type="ECO:0000313" key="4">
    <source>
        <dbReference type="EMBL" id="EPE05786.1"/>
    </source>
</evidence>
<dbReference type="VEuPathDB" id="FungiDB:F503_08317"/>
<dbReference type="InterPro" id="IPR033421">
    <property type="entry name" value="Rit1_DUSP-like"/>
</dbReference>
<keyword evidence="4" id="KW-0808">Transferase</keyword>
<feature type="domain" description="Rit1 DUSP-like" evidence="2">
    <location>
        <begin position="424"/>
        <end position="502"/>
    </location>
</feature>
<dbReference type="GO" id="GO:0005737">
    <property type="term" value="C:cytoplasm"/>
    <property type="evidence" value="ECO:0007669"/>
    <property type="project" value="TreeGrafter"/>
</dbReference>
<evidence type="ECO:0000259" key="2">
    <source>
        <dbReference type="Pfam" id="PF04179"/>
    </source>
</evidence>
<dbReference type="PIRSF" id="PIRSF007747">
    <property type="entry name" value="Ribosyl_Ptfrase"/>
    <property type="match status" value="1"/>
</dbReference>
<dbReference type="GO" id="GO:0043399">
    <property type="term" value="F:tRNA adenosine(64)-2'-O-ribosylphosphate transferase activity"/>
    <property type="evidence" value="ECO:0007669"/>
    <property type="project" value="InterPro"/>
</dbReference>
<dbReference type="eggNOG" id="KOG2634">
    <property type="taxonomic scope" value="Eukaryota"/>
</dbReference>
<dbReference type="InterPro" id="IPR007306">
    <property type="entry name" value="Rit1"/>
</dbReference>
<protein>
    <submittedName>
        <fullName evidence="4">Initiator trna phosphoribosyl transferase</fullName>
    </submittedName>
</protein>
<name>S3C242_OPHP1</name>
<reference evidence="4 5" key="1">
    <citation type="journal article" date="2013" name="BMC Genomics">
        <title>The genome and transcriptome of the pine saprophyte Ophiostoma piceae, and a comparison with the bark beetle-associated pine pathogen Grosmannia clavigera.</title>
        <authorList>
            <person name="Haridas S."/>
            <person name="Wang Y."/>
            <person name="Lim L."/>
            <person name="Massoumi Alamouti S."/>
            <person name="Jackman S."/>
            <person name="Docking R."/>
            <person name="Robertson G."/>
            <person name="Birol I."/>
            <person name="Bohlmann J."/>
            <person name="Breuil C."/>
        </authorList>
    </citation>
    <scope>NUCLEOTIDE SEQUENCE [LARGE SCALE GENOMIC DNA]</scope>
    <source>
        <strain evidence="4 5">UAMH 11346</strain>
    </source>
</reference>
<dbReference type="STRING" id="1262450.S3C242"/>
<feature type="domain" description="Rit1 N-terminal" evidence="3">
    <location>
        <begin position="27"/>
        <end position="340"/>
    </location>
</feature>
<dbReference type="PANTHER" id="PTHR31811">
    <property type="entry name" value="TRNA A64-2'-O-RIBOSYLPHOSPHATE TRANSFERASE"/>
    <property type="match status" value="1"/>
</dbReference>
<dbReference type="GO" id="GO:0019988">
    <property type="term" value="P:charged-tRNA amino acid modification"/>
    <property type="evidence" value="ECO:0007669"/>
    <property type="project" value="InterPro"/>
</dbReference>